<dbReference type="RefSeq" id="WP_379587487.1">
    <property type="nucleotide sequence ID" value="NZ_JBHSQW010000044.1"/>
</dbReference>
<sequence>MTDDETTGTRHSCPVVPTGPGHRSGRLRLAAYAGGVAGAAILGMVGVSLVAGPGIAMFEVPLVEAPTRSAGEHGRAPGTELAPVVEATAPATNRWTAGTDDPRPAQTAAAPVPPVVDASTVVASAMASPSPSTSAPAQTRIRSAR</sequence>
<evidence type="ECO:0000256" key="2">
    <source>
        <dbReference type="SAM" id="Phobius"/>
    </source>
</evidence>
<feature type="transmembrane region" description="Helical" evidence="2">
    <location>
        <begin position="29"/>
        <end position="51"/>
    </location>
</feature>
<feature type="region of interest" description="Disordered" evidence="1">
    <location>
        <begin position="122"/>
        <end position="145"/>
    </location>
</feature>
<feature type="region of interest" description="Disordered" evidence="1">
    <location>
        <begin position="1"/>
        <end position="22"/>
    </location>
</feature>
<dbReference type="Proteomes" id="UP001596302">
    <property type="component" value="Unassembled WGS sequence"/>
</dbReference>
<proteinExistence type="predicted"/>
<keyword evidence="2" id="KW-1133">Transmembrane helix</keyword>
<keyword evidence="4" id="KW-1185">Reference proteome</keyword>
<reference evidence="4" key="1">
    <citation type="journal article" date="2019" name="Int. J. Syst. Evol. Microbiol.">
        <title>The Global Catalogue of Microorganisms (GCM) 10K type strain sequencing project: providing services to taxonomists for standard genome sequencing and annotation.</title>
        <authorList>
            <consortium name="The Broad Institute Genomics Platform"/>
            <consortium name="The Broad Institute Genome Sequencing Center for Infectious Disease"/>
            <person name="Wu L."/>
            <person name="Ma J."/>
        </authorList>
    </citation>
    <scope>NUCLEOTIDE SEQUENCE [LARGE SCALE GENOMIC DNA]</scope>
    <source>
        <strain evidence="4">CCM 8391</strain>
    </source>
</reference>
<evidence type="ECO:0000256" key="1">
    <source>
        <dbReference type="SAM" id="MobiDB-lite"/>
    </source>
</evidence>
<comment type="caution">
    <text evidence="3">The sequence shown here is derived from an EMBL/GenBank/DDBJ whole genome shotgun (WGS) entry which is preliminary data.</text>
</comment>
<organism evidence="3 4">
    <name type="scientific">Pseudonocardia hispaniensis</name>
    <dbReference type="NCBI Taxonomy" id="904933"/>
    <lineage>
        <taxon>Bacteria</taxon>
        <taxon>Bacillati</taxon>
        <taxon>Actinomycetota</taxon>
        <taxon>Actinomycetes</taxon>
        <taxon>Pseudonocardiales</taxon>
        <taxon>Pseudonocardiaceae</taxon>
        <taxon>Pseudonocardia</taxon>
    </lineage>
</organism>
<evidence type="ECO:0000313" key="4">
    <source>
        <dbReference type="Proteomes" id="UP001596302"/>
    </source>
</evidence>
<gene>
    <name evidence="3" type="ORF">ACFQE5_21015</name>
</gene>
<keyword evidence="2" id="KW-0812">Transmembrane</keyword>
<protein>
    <submittedName>
        <fullName evidence="3">Uncharacterized protein</fullName>
    </submittedName>
</protein>
<accession>A0ABW1J7N8</accession>
<keyword evidence="2" id="KW-0472">Membrane</keyword>
<feature type="compositionally biased region" description="Low complexity" evidence="1">
    <location>
        <begin position="122"/>
        <end position="137"/>
    </location>
</feature>
<name>A0ABW1J7N8_9PSEU</name>
<dbReference type="EMBL" id="JBHSQW010000044">
    <property type="protein sequence ID" value="MFC5996692.1"/>
    <property type="molecule type" value="Genomic_DNA"/>
</dbReference>
<evidence type="ECO:0000313" key="3">
    <source>
        <dbReference type="EMBL" id="MFC5996692.1"/>
    </source>
</evidence>